<dbReference type="Proteomes" id="UP000054324">
    <property type="component" value="Unassembled WGS sequence"/>
</dbReference>
<evidence type="ECO:0000313" key="1">
    <source>
        <dbReference type="EMBL" id="KER21764.1"/>
    </source>
</evidence>
<organism evidence="1 2">
    <name type="scientific">Opisthorchis viverrini</name>
    <name type="common">Southeast Asian liver fluke</name>
    <dbReference type="NCBI Taxonomy" id="6198"/>
    <lineage>
        <taxon>Eukaryota</taxon>
        <taxon>Metazoa</taxon>
        <taxon>Spiralia</taxon>
        <taxon>Lophotrochozoa</taxon>
        <taxon>Platyhelminthes</taxon>
        <taxon>Trematoda</taxon>
        <taxon>Digenea</taxon>
        <taxon>Opisthorchiida</taxon>
        <taxon>Opisthorchiata</taxon>
        <taxon>Opisthorchiidae</taxon>
        <taxon>Opisthorchis</taxon>
    </lineage>
</organism>
<protein>
    <submittedName>
        <fullName evidence="1">Uncharacterized protein</fullName>
    </submittedName>
</protein>
<dbReference type="OrthoDB" id="10521628at2759"/>
<proteinExistence type="predicted"/>
<dbReference type="GeneID" id="20324169"/>
<dbReference type="RefSeq" id="XP_009174502.1">
    <property type="nucleotide sequence ID" value="XM_009176238.1"/>
</dbReference>
<reference evidence="1 2" key="1">
    <citation type="submission" date="2013-11" db="EMBL/GenBank/DDBJ databases">
        <title>Opisthorchis viverrini - life in the bile duct.</title>
        <authorList>
            <person name="Young N.D."/>
            <person name="Nagarajan N."/>
            <person name="Lin S.J."/>
            <person name="Korhonen P.K."/>
            <person name="Jex A.R."/>
            <person name="Hall R.S."/>
            <person name="Safavi-Hemami H."/>
            <person name="Kaewkong W."/>
            <person name="Bertrand D."/>
            <person name="Gao S."/>
            <person name="Seet Q."/>
            <person name="Wongkham S."/>
            <person name="Teh B.T."/>
            <person name="Wongkham C."/>
            <person name="Intapan P.M."/>
            <person name="Maleewong W."/>
            <person name="Yang X."/>
            <person name="Hu M."/>
            <person name="Wang Z."/>
            <person name="Hofmann A."/>
            <person name="Sternberg P.W."/>
            <person name="Tan P."/>
            <person name="Wang J."/>
            <person name="Gasser R.B."/>
        </authorList>
    </citation>
    <scope>NUCLEOTIDE SEQUENCE [LARGE SCALE GENOMIC DNA]</scope>
</reference>
<keyword evidence="2" id="KW-1185">Reference proteome</keyword>
<dbReference type="KEGG" id="ovi:T265_10001"/>
<dbReference type="CTD" id="20324169"/>
<dbReference type="AlphaFoldDB" id="A0A075A303"/>
<evidence type="ECO:0000313" key="2">
    <source>
        <dbReference type="Proteomes" id="UP000054324"/>
    </source>
</evidence>
<gene>
    <name evidence="1" type="ORF">T265_10001</name>
</gene>
<dbReference type="EMBL" id="KL596943">
    <property type="protein sequence ID" value="KER21764.1"/>
    <property type="molecule type" value="Genomic_DNA"/>
</dbReference>
<accession>A0A075A303</accession>
<name>A0A075A303_OPIVI</name>
<sequence length="121" mass="13642">MTSAAKFTAKSLFDRLRLYSTLNVVLRKEAFEEVDRRGLSTELKILLHYTTPLSFERPCSCSGLLIPVGLHQREPMDSSFALIRAHHQCISNGRAGIFEPRTSDMRGERVTTTPPTHVGRI</sequence>